<feature type="transmembrane region" description="Helical" evidence="1">
    <location>
        <begin position="98"/>
        <end position="116"/>
    </location>
</feature>
<feature type="transmembrane region" description="Helical" evidence="1">
    <location>
        <begin position="122"/>
        <end position="142"/>
    </location>
</feature>
<dbReference type="OrthoDB" id="9815686at2"/>
<proteinExistence type="predicted"/>
<dbReference type="Proteomes" id="UP000027647">
    <property type="component" value="Unassembled WGS sequence"/>
</dbReference>
<evidence type="ECO:0000256" key="1">
    <source>
        <dbReference type="SAM" id="Phobius"/>
    </source>
</evidence>
<accession>A0A074M724</accession>
<dbReference type="eggNOG" id="COG5395">
    <property type="taxonomic scope" value="Bacteria"/>
</dbReference>
<feature type="transmembrane region" description="Helical" evidence="1">
    <location>
        <begin position="31"/>
        <end position="53"/>
    </location>
</feature>
<gene>
    <name evidence="2" type="ORF">EH31_16270</name>
</gene>
<feature type="transmembrane region" description="Helical" evidence="1">
    <location>
        <begin position="65"/>
        <end position="86"/>
    </location>
</feature>
<keyword evidence="1" id="KW-0812">Transmembrane</keyword>
<evidence type="ECO:0000313" key="3">
    <source>
        <dbReference type="Proteomes" id="UP000027647"/>
    </source>
</evidence>
<comment type="caution">
    <text evidence="2">The sequence shown here is derived from an EMBL/GenBank/DDBJ whole genome shotgun (WGS) entry which is preliminary data.</text>
</comment>
<feature type="transmembrane region" description="Helical" evidence="1">
    <location>
        <begin position="154"/>
        <end position="172"/>
    </location>
</feature>
<organism evidence="2 3">
    <name type="scientific">Erythrobacter longus</name>
    <dbReference type="NCBI Taxonomy" id="1044"/>
    <lineage>
        <taxon>Bacteria</taxon>
        <taxon>Pseudomonadati</taxon>
        <taxon>Pseudomonadota</taxon>
        <taxon>Alphaproteobacteria</taxon>
        <taxon>Sphingomonadales</taxon>
        <taxon>Erythrobacteraceae</taxon>
        <taxon>Erythrobacter/Porphyrobacter group</taxon>
        <taxon>Erythrobacter</taxon>
    </lineage>
</organism>
<keyword evidence="3" id="KW-1185">Reference proteome</keyword>
<sequence length="183" mass="19757">MTTATLPSPLTAFQRLNQPKGVMQLGLITRAAVLFAGITMTTVCVAAIMRALFGFAPDLPHLGNAAIMFHVATVIPCVPLGLYLLIARKGTALHKALGKLWVALMVITATLTLFIHDGMALSWIHIFVPLTYRAAWLIISSARKGDIKRHKAEIVSLFLGALMIPGVFAVILPGRLMNVMLFG</sequence>
<dbReference type="AlphaFoldDB" id="A0A074M724"/>
<reference evidence="2 3" key="1">
    <citation type="submission" date="2014-04" db="EMBL/GenBank/DDBJ databases">
        <title>A comprehensive comparison of genomes of Erythrobacter spp. strains.</title>
        <authorList>
            <person name="Zheng Q."/>
        </authorList>
    </citation>
    <scope>NUCLEOTIDE SEQUENCE [LARGE SCALE GENOMIC DNA]</scope>
    <source>
        <strain evidence="2 3">DSM 6997</strain>
    </source>
</reference>
<dbReference type="EMBL" id="JMIW01000009">
    <property type="protein sequence ID" value="KEO88515.1"/>
    <property type="molecule type" value="Genomic_DNA"/>
</dbReference>
<evidence type="ECO:0008006" key="4">
    <source>
        <dbReference type="Google" id="ProtNLM"/>
    </source>
</evidence>
<keyword evidence="1" id="KW-1133">Transmembrane helix</keyword>
<keyword evidence="1" id="KW-0472">Membrane</keyword>
<protein>
    <recommendedName>
        <fullName evidence="4">DUF2306 domain-containing protein</fullName>
    </recommendedName>
</protein>
<evidence type="ECO:0000313" key="2">
    <source>
        <dbReference type="EMBL" id="KEO88515.1"/>
    </source>
</evidence>
<dbReference type="STRING" id="1044.EH31_16270"/>
<name>A0A074M724_ERYLO</name>
<dbReference type="RefSeq" id="WP_034962039.1">
    <property type="nucleotide sequence ID" value="NZ_JMIW01000009.1"/>
</dbReference>